<sequence length="82" mass="9821">MAARLEELSQYDDLNTERGRSLFIVLVVEYMRYLKSGPARLADWDEPTEMEMEMARKLLRMIDHDRAWPFARQVVQDFRTLV</sequence>
<evidence type="ECO:0000313" key="2">
    <source>
        <dbReference type="Proteomes" id="UP000054266"/>
    </source>
</evidence>
<dbReference type="Proteomes" id="UP000054266">
    <property type="component" value="Unassembled WGS sequence"/>
</dbReference>
<name>A0A0D2FWE6_9EURO</name>
<protein>
    <submittedName>
        <fullName evidence="1">Uncharacterized protein</fullName>
    </submittedName>
</protein>
<dbReference type="HOGENOM" id="CLU_2605852_0_0_1"/>
<reference evidence="1 2" key="1">
    <citation type="submission" date="2015-01" db="EMBL/GenBank/DDBJ databases">
        <title>The Genome Sequence of Capronia semiimmersa CBS27337.</title>
        <authorList>
            <consortium name="The Broad Institute Genomics Platform"/>
            <person name="Cuomo C."/>
            <person name="de Hoog S."/>
            <person name="Gorbushina A."/>
            <person name="Stielow B."/>
            <person name="Teixiera M."/>
            <person name="Abouelleil A."/>
            <person name="Chapman S.B."/>
            <person name="Priest M."/>
            <person name="Young S.K."/>
            <person name="Wortman J."/>
            <person name="Nusbaum C."/>
            <person name="Birren B."/>
        </authorList>
    </citation>
    <scope>NUCLEOTIDE SEQUENCE [LARGE SCALE GENOMIC DNA]</scope>
    <source>
        <strain evidence="1 2">CBS 27337</strain>
    </source>
</reference>
<gene>
    <name evidence="1" type="ORF">PV04_03047</name>
</gene>
<organism evidence="1 2">
    <name type="scientific">Phialophora macrospora</name>
    <dbReference type="NCBI Taxonomy" id="1851006"/>
    <lineage>
        <taxon>Eukaryota</taxon>
        <taxon>Fungi</taxon>
        <taxon>Dikarya</taxon>
        <taxon>Ascomycota</taxon>
        <taxon>Pezizomycotina</taxon>
        <taxon>Eurotiomycetes</taxon>
        <taxon>Chaetothyriomycetidae</taxon>
        <taxon>Chaetothyriales</taxon>
        <taxon>Herpotrichiellaceae</taxon>
        <taxon>Phialophora</taxon>
    </lineage>
</organism>
<evidence type="ECO:0000313" key="1">
    <source>
        <dbReference type="EMBL" id="KIW70810.1"/>
    </source>
</evidence>
<accession>A0A0D2FWE6</accession>
<proteinExistence type="predicted"/>
<dbReference type="EMBL" id="KN846957">
    <property type="protein sequence ID" value="KIW70810.1"/>
    <property type="molecule type" value="Genomic_DNA"/>
</dbReference>
<dbReference type="AlphaFoldDB" id="A0A0D2FWE6"/>
<keyword evidence="2" id="KW-1185">Reference proteome</keyword>